<feature type="domain" description="Cation/H+ exchanger transmembrane" evidence="12">
    <location>
        <begin position="13"/>
        <end position="419"/>
    </location>
</feature>
<comment type="function">
    <text evidence="10">Na(+)/H(+) antiporter that extrudes sodium in exchange for external protons.</text>
</comment>
<feature type="transmembrane region" description="Helical" evidence="10">
    <location>
        <begin position="216"/>
        <end position="234"/>
    </location>
</feature>
<dbReference type="InterPro" id="IPR018422">
    <property type="entry name" value="Cation/H_exchanger_CPA1"/>
</dbReference>
<keyword evidence="10" id="KW-0997">Cell inner membrane</keyword>
<evidence type="ECO:0000256" key="10">
    <source>
        <dbReference type="RuleBase" id="RU366002"/>
    </source>
</evidence>
<dbReference type="Proteomes" id="UP001228044">
    <property type="component" value="Unassembled WGS sequence"/>
</dbReference>
<dbReference type="InterPro" id="IPR004705">
    <property type="entry name" value="Cation/H_exchanger_CPA1_bac"/>
</dbReference>
<feature type="transmembrane region" description="Helical" evidence="10">
    <location>
        <begin position="240"/>
        <end position="259"/>
    </location>
</feature>
<protein>
    <submittedName>
        <fullName evidence="13">Na+/H+ antiporter</fullName>
    </submittedName>
</protein>
<dbReference type="Pfam" id="PF00999">
    <property type="entry name" value="Na_H_Exchanger"/>
    <property type="match status" value="1"/>
</dbReference>
<feature type="transmembrane region" description="Helical" evidence="10">
    <location>
        <begin position="312"/>
        <end position="337"/>
    </location>
</feature>
<dbReference type="RefSeq" id="WP_290360369.1">
    <property type="nucleotide sequence ID" value="NZ_JAUHHC010000004.1"/>
</dbReference>
<reference evidence="13 14" key="1">
    <citation type="submission" date="2023-06" db="EMBL/GenBank/DDBJ databases">
        <title>Pelomonas sp. PFR6 16S ribosomal RNA gene Genome sequencing and assembly.</title>
        <authorList>
            <person name="Woo H."/>
        </authorList>
    </citation>
    <scope>NUCLEOTIDE SEQUENCE [LARGE SCALE GENOMIC DNA]</scope>
    <source>
        <strain evidence="13 14">PFR6</strain>
    </source>
</reference>
<comment type="caution">
    <text evidence="10">Lacks conserved residue(s) required for the propagation of feature annotation.</text>
</comment>
<feature type="transmembrane region" description="Helical" evidence="10">
    <location>
        <begin position="271"/>
        <end position="292"/>
    </location>
</feature>
<evidence type="ECO:0000256" key="5">
    <source>
        <dbReference type="ARBA" id="ARBA00022989"/>
    </source>
</evidence>
<keyword evidence="7 10" id="KW-0406">Ion transport</keyword>
<feature type="transmembrane region" description="Helical" evidence="10">
    <location>
        <begin position="84"/>
        <end position="107"/>
    </location>
</feature>
<proteinExistence type="inferred from homology"/>
<dbReference type="PANTHER" id="PTHR10110:SF86">
    <property type="entry name" value="SODIUM_HYDROGEN EXCHANGER 7"/>
    <property type="match status" value="1"/>
</dbReference>
<evidence type="ECO:0000256" key="6">
    <source>
        <dbReference type="ARBA" id="ARBA00023053"/>
    </source>
</evidence>
<keyword evidence="14" id="KW-1185">Reference proteome</keyword>
<feature type="transmembrane region" description="Helical" evidence="10">
    <location>
        <begin position="182"/>
        <end position="204"/>
    </location>
</feature>
<feature type="coiled-coil region" evidence="11">
    <location>
        <begin position="421"/>
        <end position="448"/>
    </location>
</feature>
<evidence type="ECO:0000256" key="11">
    <source>
        <dbReference type="SAM" id="Coils"/>
    </source>
</evidence>
<keyword evidence="3" id="KW-1003">Cell membrane</keyword>
<sequence>MHSIEAVLTLLLAVAASGYLVWALPFSLPLPLVQIGLGALIAGVLHRGHALEPELFFLLFLPPLLFLDGWRIPKQGLVRDRRAILQLALGLVVFTVVGAGYLIHWMIPTMPLALAFALAAVVSPTDPVAVSGIATRTTIPPRLKHILEGESLLNDASGLVCFQFAVAAVLTGGFSLRAAGISFLWVAGVGLACGVLAVRLINLAQDWIWRRIGDEVGPAILVNLLTPFAAYLLAEGLQASGILAAVAAGITMSFIELSGKATGNLRVQRAAIWDMVQFSFNGIMFVLLGEQLPGIWSAALQSLPASGRSSPWWLLAYALALSAGLMLLRFVWVWVSLHGVSLLQRLRGRPVLLPPWQIVLATALAGVRGAITLAGVLTLPLALPDGSPLPARALVVFLAAAVILISLAVATVALPRLLQGLQLREESSEQLQEELARQQSAKAALAAIEALRLRLVEEAASGQADAAPVPPARAAAVYNEAAARIALRYQHIVQRGGTAGSGEGEENALQDLQRLEQALQQLRQAGLAAERSELFRLARRGKISDALSRRLVRDLDLLDSREQR</sequence>
<accession>A0ABT8DVA6</accession>
<evidence type="ECO:0000256" key="7">
    <source>
        <dbReference type="ARBA" id="ARBA00023065"/>
    </source>
</evidence>
<keyword evidence="4 10" id="KW-0812">Transmembrane</keyword>
<name>A0ABT8DVA6_9BURK</name>
<evidence type="ECO:0000256" key="8">
    <source>
        <dbReference type="ARBA" id="ARBA00023136"/>
    </source>
</evidence>
<keyword evidence="2 10" id="KW-0813">Transport</keyword>
<keyword evidence="6 10" id="KW-0915">Sodium</keyword>
<keyword evidence="5 10" id="KW-1133">Transmembrane helix</keyword>
<dbReference type="EMBL" id="JAUHHC010000004">
    <property type="protein sequence ID" value="MDN3922073.1"/>
    <property type="molecule type" value="Genomic_DNA"/>
</dbReference>
<evidence type="ECO:0000259" key="12">
    <source>
        <dbReference type="Pfam" id="PF00999"/>
    </source>
</evidence>
<feature type="transmembrane region" description="Helical" evidence="10">
    <location>
        <begin position="55"/>
        <end position="72"/>
    </location>
</feature>
<comment type="caution">
    <text evidence="13">The sequence shown here is derived from an EMBL/GenBank/DDBJ whole genome shotgun (WGS) entry which is preliminary data.</text>
</comment>
<feature type="transmembrane region" description="Helical" evidence="10">
    <location>
        <begin position="358"/>
        <end position="382"/>
    </location>
</feature>
<organism evidence="13 14">
    <name type="scientific">Roseateles violae</name>
    <dbReference type="NCBI Taxonomy" id="3058042"/>
    <lineage>
        <taxon>Bacteria</taxon>
        <taxon>Pseudomonadati</taxon>
        <taxon>Pseudomonadota</taxon>
        <taxon>Betaproteobacteria</taxon>
        <taxon>Burkholderiales</taxon>
        <taxon>Sphaerotilaceae</taxon>
        <taxon>Roseateles</taxon>
    </lineage>
</organism>
<keyword evidence="10" id="KW-0050">Antiport</keyword>
<evidence type="ECO:0000313" key="13">
    <source>
        <dbReference type="EMBL" id="MDN3922073.1"/>
    </source>
</evidence>
<keyword evidence="11" id="KW-0175">Coiled coil</keyword>
<dbReference type="InterPro" id="IPR006153">
    <property type="entry name" value="Cation/H_exchanger_TM"/>
</dbReference>
<evidence type="ECO:0000256" key="1">
    <source>
        <dbReference type="ARBA" id="ARBA00004651"/>
    </source>
</evidence>
<evidence type="ECO:0000256" key="9">
    <source>
        <dbReference type="ARBA" id="ARBA00023201"/>
    </source>
</evidence>
<gene>
    <name evidence="13" type="ORF">QWJ38_17420</name>
</gene>
<dbReference type="NCBIfam" id="TIGR00831">
    <property type="entry name" value="a_cpa1"/>
    <property type="match status" value="1"/>
</dbReference>
<evidence type="ECO:0000256" key="4">
    <source>
        <dbReference type="ARBA" id="ARBA00022692"/>
    </source>
</evidence>
<evidence type="ECO:0000256" key="3">
    <source>
        <dbReference type="ARBA" id="ARBA00022475"/>
    </source>
</evidence>
<comment type="subcellular location">
    <subcellularLocation>
        <location evidence="10">Cell inner membrane</location>
        <topology evidence="10">Multi-pass membrane protein</topology>
    </subcellularLocation>
    <subcellularLocation>
        <location evidence="1">Cell membrane</location>
        <topology evidence="1">Multi-pass membrane protein</topology>
    </subcellularLocation>
</comment>
<keyword evidence="8 10" id="KW-0472">Membrane</keyword>
<feature type="coiled-coil region" evidence="11">
    <location>
        <begin position="505"/>
        <end position="532"/>
    </location>
</feature>
<keyword evidence="9 10" id="KW-0739">Sodium transport</keyword>
<comment type="similarity">
    <text evidence="10">Belongs to the monovalent cation:proton antiporter 1 (CPA1) transporter (TC 2.A.36) family.</text>
</comment>
<dbReference type="PANTHER" id="PTHR10110">
    <property type="entry name" value="SODIUM/HYDROGEN EXCHANGER"/>
    <property type="match status" value="1"/>
</dbReference>
<evidence type="ECO:0000256" key="2">
    <source>
        <dbReference type="ARBA" id="ARBA00022448"/>
    </source>
</evidence>
<feature type="transmembrane region" description="Helical" evidence="10">
    <location>
        <begin position="394"/>
        <end position="414"/>
    </location>
</feature>
<evidence type="ECO:0000313" key="14">
    <source>
        <dbReference type="Proteomes" id="UP001228044"/>
    </source>
</evidence>
<dbReference type="Gene3D" id="6.10.140.1330">
    <property type="match status" value="1"/>
</dbReference>